<evidence type="ECO:0000313" key="3">
    <source>
        <dbReference type="EMBL" id="KAF7566301.1"/>
    </source>
</evidence>
<feature type="region of interest" description="Disordered" evidence="1">
    <location>
        <begin position="59"/>
        <end position="83"/>
    </location>
</feature>
<accession>A0A834VJ55</accession>
<dbReference type="AlphaFoldDB" id="A0A834VJ55"/>
<feature type="compositionally biased region" description="Polar residues" evidence="1">
    <location>
        <begin position="72"/>
        <end position="83"/>
    </location>
</feature>
<evidence type="ECO:0000313" key="4">
    <source>
        <dbReference type="Proteomes" id="UP000245464"/>
    </source>
</evidence>
<dbReference type="GeneID" id="90958043"/>
<protein>
    <recommendedName>
        <fullName evidence="2">Reverse transcriptase Ty1/copia-type domain-containing protein</fullName>
    </recommendedName>
</protein>
<sequence>MLIIIVDCWLINTEHPRRPKTYANALSRKKLDAALAADNNLRDKINKALDKWRAKQQESGGSIAIDDGNRPTRPTANTDYNETTYNNRVETNTIADDSLKLKGNLYTAYDVPNAFLNTTLNRKLYAETPDGFKKDGELLQVLRALYGLKESPLLWYKDLRETLKSLGLTPILGFPCVYVNSWLIMFVYVDDIVMAFHLSNRHLHQEFKKKLEEC</sequence>
<reference evidence="3" key="1">
    <citation type="journal article" date="2018" name="BMC Genomics">
        <title>Comparative genomics of the wheat fungal pathogen Pyrenophora tritici-repentis reveals chromosomal variations and genome plasticity.</title>
        <authorList>
            <person name="Moolhuijzen P."/>
            <person name="See P.T."/>
            <person name="Hane J.K."/>
            <person name="Shi G."/>
            <person name="Liu Z."/>
            <person name="Oliver R.P."/>
            <person name="Moffat C.S."/>
        </authorList>
    </citation>
    <scope>NUCLEOTIDE SEQUENCE [LARGE SCALE GENOMIC DNA]</scope>
    <source>
        <strain evidence="3">M4</strain>
    </source>
</reference>
<dbReference type="InterPro" id="IPR013103">
    <property type="entry name" value="RVT_2"/>
</dbReference>
<evidence type="ECO:0000256" key="1">
    <source>
        <dbReference type="SAM" id="MobiDB-lite"/>
    </source>
</evidence>
<dbReference type="EMBL" id="NQIK02000009">
    <property type="protein sequence ID" value="KAF7566301.1"/>
    <property type="molecule type" value="Genomic_DNA"/>
</dbReference>
<name>A0A834VJ55_9PLEO</name>
<feature type="domain" description="Reverse transcriptase Ty1/copia-type" evidence="2">
    <location>
        <begin position="109"/>
        <end position="212"/>
    </location>
</feature>
<dbReference type="Pfam" id="PF07727">
    <property type="entry name" value="RVT_2"/>
    <property type="match status" value="1"/>
</dbReference>
<dbReference type="RefSeq" id="XP_065959847.1">
    <property type="nucleotide sequence ID" value="XM_066109864.1"/>
</dbReference>
<proteinExistence type="predicted"/>
<organism evidence="3 4">
    <name type="scientific">Pyrenophora tritici-repentis</name>
    <dbReference type="NCBI Taxonomy" id="45151"/>
    <lineage>
        <taxon>Eukaryota</taxon>
        <taxon>Fungi</taxon>
        <taxon>Dikarya</taxon>
        <taxon>Ascomycota</taxon>
        <taxon>Pezizomycotina</taxon>
        <taxon>Dothideomycetes</taxon>
        <taxon>Pleosporomycetidae</taxon>
        <taxon>Pleosporales</taxon>
        <taxon>Pleosporineae</taxon>
        <taxon>Pleosporaceae</taxon>
        <taxon>Pyrenophora</taxon>
    </lineage>
</organism>
<dbReference type="KEGG" id="ptrr:90958043"/>
<comment type="caution">
    <text evidence="3">The sequence shown here is derived from an EMBL/GenBank/DDBJ whole genome shotgun (WGS) entry which is preliminary data.</text>
</comment>
<gene>
    <name evidence="3" type="ORF">PtrM4_146210</name>
</gene>
<evidence type="ECO:0000259" key="2">
    <source>
        <dbReference type="Pfam" id="PF07727"/>
    </source>
</evidence>
<dbReference type="InterPro" id="IPR043502">
    <property type="entry name" value="DNA/RNA_pol_sf"/>
</dbReference>
<dbReference type="Proteomes" id="UP000245464">
    <property type="component" value="Chromosome 9"/>
</dbReference>
<dbReference type="SUPFAM" id="SSF56672">
    <property type="entry name" value="DNA/RNA polymerases"/>
    <property type="match status" value="1"/>
</dbReference>